<dbReference type="GO" id="GO:0006935">
    <property type="term" value="P:chemotaxis"/>
    <property type="evidence" value="ECO:0007669"/>
    <property type="project" value="InterPro"/>
</dbReference>
<dbReference type="AlphaFoldDB" id="A0A0J6SUW5"/>
<accession>A0A0J6SUW5</accession>
<dbReference type="PANTHER" id="PTHR22617">
    <property type="entry name" value="CHEMOTAXIS SENSOR HISTIDINE KINASE-RELATED"/>
    <property type="match status" value="1"/>
</dbReference>
<evidence type="ECO:0000313" key="3">
    <source>
        <dbReference type="Proteomes" id="UP000036449"/>
    </source>
</evidence>
<protein>
    <submittedName>
        <fullName evidence="2">Chemotaxis protein CheW</fullName>
    </submittedName>
</protein>
<dbReference type="Gene3D" id="2.40.50.180">
    <property type="entry name" value="CheA-289, Domain 4"/>
    <property type="match status" value="1"/>
</dbReference>
<dbReference type="OrthoDB" id="7584342at2"/>
<dbReference type="Gene3D" id="2.30.30.40">
    <property type="entry name" value="SH3 Domains"/>
    <property type="match status" value="1"/>
</dbReference>
<keyword evidence="3" id="KW-1185">Reference proteome</keyword>
<dbReference type="GO" id="GO:0007165">
    <property type="term" value="P:signal transduction"/>
    <property type="evidence" value="ECO:0007669"/>
    <property type="project" value="InterPro"/>
</dbReference>
<gene>
    <name evidence="2" type="ORF">VQ03_16235</name>
</gene>
<dbReference type="SUPFAM" id="SSF50341">
    <property type="entry name" value="CheW-like"/>
    <property type="match status" value="1"/>
</dbReference>
<proteinExistence type="predicted"/>
<evidence type="ECO:0000259" key="1">
    <source>
        <dbReference type="PROSITE" id="PS50851"/>
    </source>
</evidence>
<comment type="caution">
    <text evidence="2">The sequence shown here is derived from an EMBL/GenBank/DDBJ whole genome shotgun (WGS) entry which is preliminary data.</text>
</comment>
<sequence length="163" mass="17356">MTTGTAYLLVDVAGTDCALPRRAVREILPLPRLWRPPGAPGTLAGFLNLAGSAVPVLDLGVLFGLGRPATARQALYRHLVLLKGEAPLALMVDRVADVVRVEAGQVRPVADDTTLNGCVAAEIQLAERLVHGLAVDRILLAEERDRVAAQTRDAQARLAEWAA</sequence>
<dbReference type="PANTHER" id="PTHR22617:SF23">
    <property type="entry name" value="CHEMOTAXIS PROTEIN CHEW"/>
    <property type="match status" value="1"/>
</dbReference>
<name>A0A0J6SUW5_9HYPH</name>
<reference evidence="2 3" key="1">
    <citation type="submission" date="2015-03" db="EMBL/GenBank/DDBJ databases">
        <title>Genome sequencing of Methylobacterium tarhaniae DSM 25844.</title>
        <authorList>
            <person name="Chaudhry V."/>
            <person name="Patil P.B."/>
        </authorList>
    </citation>
    <scope>NUCLEOTIDE SEQUENCE [LARGE SCALE GENOMIC DNA]</scope>
    <source>
        <strain evidence="2 3">DSM 25844</strain>
    </source>
</reference>
<dbReference type="GO" id="GO:0005829">
    <property type="term" value="C:cytosol"/>
    <property type="evidence" value="ECO:0007669"/>
    <property type="project" value="TreeGrafter"/>
</dbReference>
<dbReference type="InterPro" id="IPR002545">
    <property type="entry name" value="CheW-lke_dom"/>
</dbReference>
<feature type="domain" description="CheW-like" evidence="1">
    <location>
        <begin position="4"/>
        <end position="144"/>
    </location>
</feature>
<evidence type="ECO:0000313" key="2">
    <source>
        <dbReference type="EMBL" id="KMO39060.1"/>
    </source>
</evidence>
<dbReference type="InterPro" id="IPR036061">
    <property type="entry name" value="CheW-like_dom_sf"/>
</dbReference>
<organism evidence="2 3">
    <name type="scientific">Methylobacterium tarhaniae</name>
    <dbReference type="NCBI Taxonomy" id="1187852"/>
    <lineage>
        <taxon>Bacteria</taxon>
        <taxon>Pseudomonadati</taxon>
        <taxon>Pseudomonadota</taxon>
        <taxon>Alphaproteobacteria</taxon>
        <taxon>Hyphomicrobiales</taxon>
        <taxon>Methylobacteriaceae</taxon>
        <taxon>Methylobacterium</taxon>
    </lineage>
</organism>
<dbReference type="SMART" id="SM00260">
    <property type="entry name" value="CheW"/>
    <property type="match status" value="1"/>
</dbReference>
<dbReference type="EMBL" id="LABZ01000113">
    <property type="protein sequence ID" value="KMO39060.1"/>
    <property type="molecule type" value="Genomic_DNA"/>
</dbReference>
<dbReference type="Pfam" id="PF01584">
    <property type="entry name" value="CheW"/>
    <property type="match status" value="1"/>
</dbReference>
<dbReference type="InterPro" id="IPR039315">
    <property type="entry name" value="CheW"/>
</dbReference>
<dbReference type="PATRIC" id="fig|1187852.3.peg.445"/>
<dbReference type="PROSITE" id="PS50851">
    <property type="entry name" value="CHEW"/>
    <property type="match status" value="1"/>
</dbReference>
<dbReference type="Proteomes" id="UP000036449">
    <property type="component" value="Unassembled WGS sequence"/>
</dbReference>